<comment type="similarity">
    <text evidence="1 3">Belongs to the short-chain dehydrogenases/reductases (SDR) family.</text>
</comment>
<evidence type="ECO:0000313" key="4">
    <source>
        <dbReference type="EMBL" id="AIA33933.1"/>
    </source>
</evidence>
<dbReference type="PROSITE" id="PS00061">
    <property type="entry name" value="ADH_SHORT"/>
    <property type="match status" value="1"/>
</dbReference>
<gene>
    <name evidence="4" type="ORF">K668_01765</name>
</gene>
<dbReference type="PANTHER" id="PTHR42901">
    <property type="entry name" value="ALCOHOL DEHYDROGENASE"/>
    <property type="match status" value="1"/>
</dbReference>
<name>A0A059Y3Z2_MYCBV</name>
<dbReference type="SUPFAM" id="SSF51735">
    <property type="entry name" value="NAD(P)-binding Rossmann-fold domains"/>
    <property type="match status" value="1"/>
</dbReference>
<evidence type="ECO:0000256" key="2">
    <source>
        <dbReference type="ARBA" id="ARBA00023002"/>
    </source>
</evidence>
<dbReference type="InterPro" id="IPR020904">
    <property type="entry name" value="Sc_DH/Rdtase_CS"/>
</dbReference>
<dbReference type="PRINTS" id="PR00081">
    <property type="entry name" value="GDHRDH"/>
</dbReference>
<proteinExistence type="inferred from homology"/>
<keyword evidence="2" id="KW-0560">Oxidoreductase</keyword>
<sequence>MKKLIAITGANSGIGLASAKLFASKNYPMLLIDKNIDVLETIDFKNCLIKKIDVRDFNSLNQAIIEAQKEFGSVDLMLNNAGIMPLDKYYEQSLQDKYDIIDTNIKGVINGMDAVLPSMIKENSGTIINISSTAGRFTYDDHSVYNGSKFAVNAITQQARRELAHTNIRFSLIEPAIVNTNLLSTVKNQKIKDEYLQFQRNIDNGLKPETIAQTILYIYELPQDVTIKEILISHTNESEV</sequence>
<dbReference type="FunFam" id="3.40.50.720:FF:000047">
    <property type="entry name" value="NADP-dependent L-serine/L-allo-threonine dehydrogenase"/>
    <property type="match status" value="1"/>
</dbReference>
<dbReference type="Gene3D" id="3.40.50.720">
    <property type="entry name" value="NAD(P)-binding Rossmann-like Domain"/>
    <property type="match status" value="1"/>
</dbReference>
<dbReference type="EMBL" id="CP005933">
    <property type="protein sequence ID" value="AIA33933.1"/>
    <property type="molecule type" value="Genomic_DNA"/>
</dbReference>
<protein>
    <submittedName>
        <fullName evidence="4">Oxidoreductase</fullName>
    </submittedName>
</protein>
<dbReference type="KEGG" id="mbq:K668_01765"/>
<dbReference type="AlphaFoldDB" id="A0A059Y3Z2"/>
<accession>A0A059Y3Z2</accession>
<reference evidence="4 5" key="1">
    <citation type="submission" date="2013-04" db="EMBL/GenBank/DDBJ databases">
        <authorList>
            <person name="Lin L."/>
            <person name="Zeng Z."/>
            <person name="Xie J."/>
            <person name="Luo L."/>
            <person name="Yang Z."/>
            <person name="Liang W."/>
            <person name="Lin H."/>
            <person name="Dong C."/>
            <person name="Sun Y."/>
        </authorList>
    </citation>
    <scope>NUCLEOTIDE SEQUENCE [LARGE SCALE GENOMIC DNA]</scope>
    <source>
        <strain evidence="4 5">CQ-W70</strain>
    </source>
</reference>
<dbReference type="HOGENOM" id="CLU_010194_2_10_14"/>
<evidence type="ECO:0000256" key="3">
    <source>
        <dbReference type="RuleBase" id="RU000363"/>
    </source>
</evidence>
<dbReference type="GO" id="GO:0016616">
    <property type="term" value="F:oxidoreductase activity, acting on the CH-OH group of donors, NAD or NADP as acceptor"/>
    <property type="evidence" value="ECO:0007669"/>
    <property type="project" value="UniProtKB-ARBA"/>
</dbReference>
<dbReference type="PANTHER" id="PTHR42901:SF1">
    <property type="entry name" value="ALCOHOL DEHYDROGENASE"/>
    <property type="match status" value="1"/>
</dbReference>
<dbReference type="PRINTS" id="PR00080">
    <property type="entry name" value="SDRFAMILY"/>
</dbReference>
<dbReference type="Proteomes" id="UP000027182">
    <property type="component" value="Chromosome"/>
</dbReference>
<dbReference type="Pfam" id="PF00106">
    <property type="entry name" value="adh_short"/>
    <property type="match status" value="1"/>
</dbReference>
<evidence type="ECO:0000313" key="5">
    <source>
        <dbReference type="Proteomes" id="UP000027182"/>
    </source>
</evidence>
<dbReference type="PATRIC" id="fig|1316930.3.peg.363"/>
<dbReference type="InterPro" id="IPR002347">
    <property type="entry name" value="SDR_fam"/>
</dbReference>
<dbReference type="RefSeq" id="WP_013954760.1">
    <property type="nucleotide sequence ID" value="NZ_CP005933.1"/>
</dbReference>
<evidence type="ECO:0000256" key="1">
    <source>
        <dbReference type="ARBA" id="ARBA00006484"/>
    </source>
</evidence>
<dbReference type="InterPro" id="IPR036291">
    <property type="entry name" value="NAD(P)-bd_dom_sf"/>
</dbReference>
<organism evidence="4 5">
    <name type="scientific">Mycoplasmopsis bovis CQ-W70</name>
    <dbReference type="NCBI Taxonomy" id="1316930"/>
    <lineage>
        <taxon>Bacteria</taxon>
        <taxon>Bacillati</taxon>
        <taxon>Mycoplasmatota</taxon>
        <taxon>Mycoplasmoidales</taxon>
        <taxon>Metamycoplasmataceae</taxon>
        <taxon>Mycoplasmopsis</taxon>
    </lineage>
</organism>